<accession>A0A016SRZ9</accession>
<reference evidence="2" key="1">
    <citation type="journal article" date="2015" name="Nat. Genet.">
        <title>The genome and transcriptome of the zoonotic hookworm Ancylostoma ceylanicum identify infection-specific gene families.</title>
        <authorList>
            <person name="Schwarz E.M."/>
            <person name="Hu Y."/>
            <person name="Antoshechkin I."/>
            <person name="Miller M.M."/>
            <person name="Sternberg P.W."/>
            <person name="Aroian R.V."/>
        </authorList>
    </citation>
    <scope>NUCLEOTIDE SEQUENCE</scope>
    <source>
        <strain evidence="2">HY135</strain>
    </source>
</reference>
<dbReference type="EMBL" id="JARK01001519">
    <property type="protein sequence ID" value="EYB93340.1"/>
    <property type="molecule type" value="Genomic_DNA"/>
</dbReference>
<name>A0A016SRZ9_9BILA</name>
<evidence type="ECO:0000313" key="1">
    <source>
        <dbReference type="EMBL" id="EYB93340.1"/>
    </source>
</evidence>
<organism evidence="1 2">
    <name type="scientific">Ancylostoma ceylanicum</name>
    <dbReference type="NCBI Taxonomy" id="53326"/>
    <lineage>
        <taxon>Eukaryota</taxon>
        <taxon>Metazoa</taxon>
        <taxon>Ecdysozoa</taxon>
        <taxon>Nematoda</taxon>
        <taxon>Chromadorea</taxon>
        <taxon>Rhabditida</taxon>
        <taxon>Rhabditina</taxon>
        <taxon>Rhabditomorpha</taxon>
        <taxon>Strongyloidea</taxon>
        <taxon>Ancylostomatidae</taxon>
        <taxon>Ancylostomatinae</taxon>
        <taxon>Ancylostoma</taxon>
    </lineage>
</organism>
<dbReference type="Proteomes" id="UP000024635">
    <property type="component" value="Unassembled WGS sequence"/>
</dbReference>
<evidence type="ECO:0000313" key="2">
    <source>
        <dbReference type="Proteomes" id="UP000024635"/>
    </source>
</evidence>
<protein>
    <submittedName>
        <fullName evidence="1">Uncharacterized protein</fullName>
    </submittedName>
</protein>
<gene>
    <name evidence="1" type="primary">Acey_s0183.g924</name>
    <name evidence="1" type="ORF">Y032_0183g924</name>
</gene>
<sequence length="101" mass="12209">MPRFEESRTWNIIDVLRFLPDFDRSSGFLMVLHMMLMLPKLPTMIKKIEIVISQYLFISPRLGITCTEYVYVVCFVSQTDMRRKNLKQKREEFSWLLSWPK</sequence>
<keyword evidence="2" id="KW-1185">Reference proteome</keyword>
<proteinExistence type="predicted"/>
<dbReference type="AlphaFoldDB" id="A0A016SRZ9"/>
<comment type="caution">
    <text evidence="1">The sequence shown here is derived from an EMBL/GenBank/DDBJ whole genome shotgun (WGS) entry which is preliminary data.</text>
</comment>